<name>A0ABV0BEN8_9SPHN</name>
<organism evidence="1 2">
    <name type="scientific">Sphingomonas rustica</name>
    <dbReference type="NCBI Taxonomy" id="3103142"/>
    <lineage>
        <taxon>Bacteria</taxon>
        <taxon>Pseudomonadati</taxon>
        <taxon>Pseudomonadota</taxon>
        <taxon>Alphaproteobacteria</taxon>
        <taxon>Sphingomonadales</taxon>
        <taxon>Sphingomonadaceae</taxon>
        <taxon>Sphingomonas</taxon>
    </lineage>
</organism>
<protein>
    <submittedName>
        <fullName evidence="1">Uncharacterized protein</fullName>
    </submittedName>
</protein>
<dbReference type="RefSeq" id="WP_346247566.1">
    <property type="nucleotide sequence ID" value="NZ_JBDIZK010000009.1"/>
</dbReference>
<gene>
    <name evidence="1" type="ORF">TPR58_15295</name>
</gene>
<accession>A0ABV0BEN8</accession>
<comment type="caution">
    <text evidence="1">The sequence shown here is derived from an EMBL/GenBank/DDBJ whole genome shotgun (WGS) entry which is preliminary data.</text>
</comment>
<sequence>MSPLAMLAGSVGAIFMLAGAAWALRLGGARIADADEASRTADDIVSGFEAERAVVASDGQAAIVHGRDGSIVVLKVHGAHIAGRRLARPVEAVLVPDGLRIATGERRFGTVTLRGVTEF</sequence>
<evidence type="ECO:0000313" key="2">
    <source>
        <dbReference type="Proteomes" id="UP001427805"/>
    </source>
</evidence>
<dbReference type="EMBL" id="JBDIZK010000009">
    <property type="protein sequence ID" value="MEN3748540.1"/>
    <property type="molecule type" value="Genomic_DNA"/>
</dbReference>
<dbReference type="Proteomes" id="UP001427805">
    <property type="component" value="Unassembled WGS sequence"/>
</dbReference>
<keyword evidence="2" id="KW-1185">Reference proteome</keyword>
<proteinExistence type="predicted"/>
<evidence type="ECO:0000313" key="1">
    <source>
        <dbReference type="EMBL" id="MEN3748540.1"/>
    </source>
</evidence>
<reference evidence="1 2" key="1">
    <citation type="submission" date="2024-05" db="EMBL/GenBank/DDBJ databases">
        <title>Sphingomonas sp. HF-S3 16S ribosomal RNA gene Genome sequencing and assembly.</title>
        <authorList>
            <person name="Lee H."/>
        </authorList>
    </citation>
    <scope>NUCLEOTIDE SEQUENCE [LARGE SCALE GENOMIC DNA]</scope>
    <source>
        <strain evidence="1 2">HF-S3</strain>
    </source>
</reference>